<feature type="transmembrane region" description="Helical" evidence="2">
    <location>
        <begin position="170"/>
        <end position="190"/>
    </location>
</feature>
<accession>A0A0F6W5T2</accession>
<keyword evidence="2" id="KW-0812">Transmembrane</keyword>
<feature type="transmembrane region" description="Helical" evidence="2">
    <location>
        <begin position="271"/>
        <end position="289"/>
    </location>
</feature>
<keyword evidence="4" id="KW-1185">Reference proteome</keyword>
<proteinExistence type="predicted"/>
<keyword evidence="2" id="KW-0472">Membrane</keyword>
<dbReference type="KEGG" id="samy:DB32_005310"/>
<evidence type="ECO:0000256" key="2">
    <source>
        <dbReference type="SAM" id="Phobius"/>
    </source>
</evidence>
<evidence type="ECO:0000313" key="3">
    <source>
        <dbReference type="EMBL" id="AKF08161.1"/>
    </source>
</evidence>
<dbReference type="STRING" id="927083.DB32_005310"/>
<feature type="region of interest" description="Disordered" evidence="1">
    <location>
        <begin position="125"/>
        <end position="149"/>
    </location>
</feature>
<dbReference type="AlphaFoldDB" id="A0A0F6W5T2"/>
<feature type="transmembrane region" description="Helical" evidence="2">
    <location>
        <begin position="247"/>
        <end position="264"/>
    </location>
</feature>
<feature type="transmembrane region" description="Helical" evidence="2">
    <location>
        <begin position="196"/>
        <end position="215"/>
    </location>
</feature>
<evidence type="ECO:0000313" key="4">
    <source>
        <dbReference type="Proteomes" id="UP000034883"/>
    </source>
</evidence>
<feature type="compositionally biased region" description="Basic and acidic residues" evidence="1">
    <location>
        <begin position="47"/>
        <end position="86"/>
    </location>
</feature>
<feature type="compositionally biased region" description="Polar residues" evidence="1">
    <location>
        <begin position="130"/>
        <end position="142"/>
    </location>
</feature>
<keyword evidence="2" id="KW-1133">Transmembrane helix</keyword>
<reference evidence="3 4" key="1">
    <citation type="submission" date="2015-03" db="EMBL/GenBank/DDBJ databases">
        <title>Genome assembly of Sandaracinus amylolyticus DSM 53668.</title>
        <authorList>
            <person name="Sharma G."/>
            <person name="Subramanian S."/>
        </authorList>
    </citation>
    <scope>NUCLEOTIDE SEQUENCE [LARGE SCALE GENOMIC DNA]</scope>
    <source>
        <strain evidence="3 4">DSM 53668</strain>
    </source>
</reference>
<gene>
    <name evidence="3" type="ORF">DB32_005310</name>
</gene>
<feature type="transmembrane region" description="Helical" evidence="2">
    <location>
        <begin position="339"/>
        <end position="360"/>
    </location>
</feature>
<feature type="transmembrane region" description="Helical" evidence="2">
    <location>
        <begin position="309"/>
        <end position="327"/>
    </location>
</feature>
<evidence type="ECO:0000256" key="1">
    <source>
        <dbReference type="SAM" id="MobiDB-lite"/>
    </source>
</evidence>
<organism evidence="3 4">
    <name type="scientific">Sandaracinus amylolyticus</name>
    <dbReference type="NCBI Taxonomy" id="927083"/>
    <lineage>
        <taxon>Bacteria</taxon>
        <taxon>Pseudomonadati</taxon>
        <taxon>Myxococcota</taxon>
        <taxon>Polyangia</taxon>
        <taxon>Polyangiales</taxon>
        <taxon>Sandaracinaceae</taxon>
        <taxon>Sandaracinus</taxon>
    </lineage>
</organism>
<dbReference type="EMBL" id="CP011125">
    <property type="protein sequence ID" value="AKF08161.1"/>
    <property type="molecule type" value="Genomic_DNA"/>
</dbReference>
<feature type="region of interest" description="Disordered" evidence="1">
    <location>
        <begin position="1"/>
        <end position="88"/>
    </location>
</feature>
<feature type="transmembrane region" description="Helical" evidence="2">
    <location>
        <begin position="222"/>
        <end position="241"/>
    </location>
</feature>
<protein>
    <submittedName>
        <fullName evidence="3">Uncharacterized protein</fullName>
    </submittedName>
</protein>
<sequence length="400" mass="40903">MRVPLASEPPPRDAADSDEPPPVPAGTWASTSEIESEPPPSPLRATADPDTRRIRKISREQEAGTEPEPTREPSRPVRRVRGEAAARGRARGLAIAAAAEEEQDRSDEPARPAARVVAFPTTARAADATPVQSASASSSGMRAQTAPVGPPQWLASELLRERPAAEPMAWTSRGLALFAGAGVVTAAMTLAAGEAIHLGIAGLGAAIALVAIAPLRFAMRAGAFAVLASLGLVVATMARSSPGGAEGLAAMGTTLLAAAQLLRWQNRASRFARAAMGVGVAVSASWLILDGGLDAMVVHAGGVDAWLGPAMRALLLVVLALSLLAFIDDSSDSGCRVWPWLVLGWGALDGMVASAIGPAWNAAGAATTPLFAAVAAVGWMQVWATTPGLGRESARAKGDG</sequence>
<name>A0A0F6W5T2_9BACT</name>
<dbReference type="Proteomes" id="UP000034883">
    <property type="component" value="Chromosome"/>
</dbReference>